<organism evidence="2 3">
    <name type="scientific">Polycladospora coralii</name>
    <dbReference type="NCBI Taxonomy" id="2771432"/>
    <lineage>
        <taxon>Bacteria</taxon>
        <taxon>Bacillati</taxon>
        <taxon>Bacillota</taxon>
        <taxon>Bacilli</taxon>
        <taxon>Bacillales</taxon>
        <taxon>Thermoactinomycetaceae</taxon>
        <taxon>Polycladospora</taxon>
    </lineage>
</organism>
<dbReference type="Proteomes" id="UP000661691">
    <property type="component" value="Unassembled WGS sequence"/>
</dbReference>
<proteinExistence type="predicted"/>
<name>A0A926NAK3_9BACL</name>
<comment type="caution">
    <text evidence="2">The sequence shown here is derived from an EMBL/GenBank/DDBJ whole genome shotgun (WGS) entry which is preliminary data.</text>
</comment>
<dbReference type="NCBIfam" id="NF038161">
    <property type="entry name" value="lant_II_LchA2"/>
    <property type="match status" value="1"/>
</dbReference>
<dbReference type="InterPro" id="IPR027632">
    <property type="entry name" value="Lant_2_A2"/>
</dbReference>
<reference evidence="2" key="1">
    <citation type="submission" date="2020-09" db="EMBL/GenBank/DDBJ databases">
        <title>A novel bacterium of genus Hazenella, isolated from South China Sea.</title>
        <authorList>
            <person name="Huang H."/>
            <person name="Mo K."/>
            <person name="Hu Y."/>
        </authorList>
    </citation>
    <scope>NUCLEOTIDE SEQUENCE</scope>
    <source>
        <strain evidence="2">IB182357</strain>
    </source>
</reference>
<gene>
    <name evidence="2" type="ORF">IC620_06890</name>
</gene>
<dbReference type="AlphaFoldDB" id="A0A926NAK3"/>
<evidence type="ECO:0000313" key="3">
    <source>
        <dbReference type="Proteomes" id="UP000661691"/>
    </source>
</evidence>
<accession>A0A926NAK3</accession>
<evidence type="ECO:0000313" key="2">
    <source>
        <dbReference type="EMBL" id="MBD1372085.1"/>
    </source>
</evidence>
<dbReference type="GO" id="GO:0050830">
    <property type="term" value="P:defense response to Gram-positive bacterium"/>
    <property type="evidence" value="ECO:0007669"/>
    <property type="project" value="InterPro"/>
</dbReference>
<dbReference type="Pfam" id="PF16934">
    <property type="entry name" value="Mersacidin"/>
    <property type="match status" value="1"/>
</dbReference>
<keyword evidence="3" id="KW-1185">Reference proteome</keyword>
<dbReference type="NCBIfam" id="TIGR03893">
    <property type="entry name" value="lant_SP_1948"/>
    <property type="match status" value="1"/>
</dbReference>
<dbReference type="EMBL" id="JACXAH010000008">
    <property type="protein sequence ID" value="MBD1372085.1"/>
    <property type="molecule type" value="Genomic_DNA"/>
</dbReference>
<feature type="region of interest" description="Disordered" evidence="1">
    <location>
        <begin position="1"/>
        <end position="28"/>
    </location>
</feature>
<protein>
    <submittedName>
        <fullName evidence="2">Class II lanthipeptide, LchA2/BrtA2 family</fullName>
    </submittedName>
</protein>
<evidence type="ECO:0000256" key="1">
    <source>
        <dbReference type="SAM" id="MobiDB-lite"/>
    </source>
</evidence>
<dbReference type="RefSeq" id="WP_191141853.1">
    <property type="nucleotide sequence ID" value="NZ_JACXAH010000008.1"/>
</dbReference>
<sequence length="72" mass="7519">MSNKEKAEALRNPAYRAKVEGIDHPAGQVDEQELKDIAGAGDTNPETTPACVTATITVSAALCPTTKCTSKC</sequence>